<evidence type="ECO:0000313" key="1">
    <source>
        <dbReference type="EMBL" id="KAH3741978.1"/>
    </source>
</evidence>
<keyword evidence="2" id="KW-1185">Reference proteome</keyword>
<reference evidence="1" key="2">
    <citation type="submission" date="2020-11" db="EMBL/GenBank/DDBJ databases">
        <authorList>
            <person name="McCartney M.A."/>
            <person name="Auch B."/>
            <person name="Kono T."/>
            <person name="Mallez S."/>
            <person name="Becker A."/>
            <person name="Gohl D.M."/>
            <person name="Silverstein K.A.T."/>
            <person name="Koren S."/>
            <person name="Bechman K.B."/>
            <person name="Herman A."/>
            <person name="Abrahante J.E."/>
            <person name="Garbe J."/>
        </authorList>
    </citation>
    <scope>NUCLEOTIDE SEQUENCE</scope>
    <source>
        <strain evidence="1">Duluth1</strain>
        <tissue evidence="1">Whole animal</tissue>
    </source>
</reference>
<proteinExistence type="predicted"/>
<accession>A0A9D4DDW4</accession>
<gene>
    <name evidence="1" type="ORF">DPMN_048708</name>
</gene>
<dbReference type="EMBL" id="JAIWYP010000011">
    <property type="protein sequence ID" value="KAH3741978.1"/>
    <property type="molecule type" value="Genomic_DNA"/>
</dbReference>
<evidence type="ECO:0000313" key="2">
    <source>
        <dbReference type="Proteomes" id="UP000828390"/>
    </source>
</evidence>
<dbReference type="Proteomes" id="UP000828390">
    <property type="component" value="Unassembled WGS sequence"/>
</dbReference>
<sequence length="66" mass="7554">MNNGAKDTTKDIQKLQQQLHDIKDQVHMHSVLPQPVTKIEILCSRVPGKMGFMNWLRILLSTNLIS</sequence>
<comment type="caution">
    <text evidence="1">The sequence shown here is derived from an EMBL/GenBank/DDBJ whole genome shotgun (WGS) entry which is preliminary data.</text>
</comment>
<organism evidence="1 2">
    <name type="scientific">Dreissena polymorpha</name>
    <name type="common">Zebra mussel</name>
    <name type="synonym">Mytilus polymorpha</name>
    <dbReference type="NCBI Taxonomy" id="45954"/>
    <lineage>
        <taxon>Eukaryota</taxon>
        <taxon>Metazoa</taxon>
        <taxon>Spiralia</taxon>
        <taxon>Lophotrochozoa</taxon>
        <taxon>Mollusca</taxon>
        <taxon>Bivalvia</taxon>
        <taxon>Autobranchia</taxon>
        <taxon>Heteroconchia</taxon>
        <taxon>Euheterodonta</taxon>
        <taxon>Imparidentia</taxon>
        <taxon>Neoheterodontei</taxon>
        <taxon>Myida</taxon>
        <taxon>Dreissenoidea</taxon>
        <taxon>Dreissenidae</taxon>
        <taxon>Dreissena</taxon>
    </lineage>
</organism>
<protein>
    <submittedName>
        <fullName evidence="1">Uncharacterized protein</fullName>
    </submittedName>
</protein>
<dbReference type="AlphaFoldDB" id="A0A9D4DDW4"/>
<name>A0A9D4DDW4_DREPO</name>
<reference evidence="1" key="1">
    <citation type="journal article" date="2019" name="bioRxiv">
        <title>The Genome of the Zebra Mussel, Dreissena polymorpha: A Resource for Invasive Species Research.</title>
        <authorList>
            <person name="McCartney M.A."/>
            <person name="Auch B."/>
            <person name="Kono T."/>
            <person name="Mallez S."/>
            <person name="Zhang Y."/>
            <person name="Obille A."/>
            <person name="Becker A."/>
            <person name="Abrahante J.E."/>
            <person name="Garbe J."/>
            <person name="Badalamenti J.P."/>
            <person name="Herman A."/>
            <person name="Mangelson H."/>
            <person name="Liachko I."/>
            <person name="Sullivan S."/>
            <person name="Sone E.D."/>
            <person name="Koren S."/>
            <person name="Silverstein K.A.T."/>
            <person name="Beckman K.B."/>
            <person name="Gohl D.M."/>
        </authorList>
    </citation>
    <scope>NUCLEOTIDE SEQUENCE</scope>
    <source>
        <strain evidence="1">Duluth1</strain>
        <tissue evidence="1">Whole animal</tissue>
    </source>
</reference>